<evidence type="ECO:0000313" key="12">
    <source>
        <dbReference type="EMBL" id="SDE85242.1"/>
    </source>
</evidence>
<evidence type="ECO:0000256" key="4">
    <source>
        <dbReference type="ARBA" id="ARBA00022553"/>
    </source>
</evidence>
<dbReference type="OrthoDB" id="7904633at2"/>
<evidence type="ECO:0000256" key="9">
    <source>
        <dbReference type="SAM" id="Phobius"/>
    </source>
</evidence>
<dbReference type="PANTHER" id="PTHR44936">
    <property type="entry name" value="SENSOR PROTEIN CREC"/>
    <property type="match status" value="1"/>
</dbReference>
<feature type="domain" description="HAMP" evidence="11">
    <location>
        <begin position="288"/>
        <end position="341"/>
    </location>
</feature>
<evidence type="ECO:0000256" key="2">
    <source>
        <dbReference type="ARBA" id="ARBA00004370"/>
    </source>
</evidence>
<gene>
    <name evidence="12" type="ORF">SAMN04244550_01195</name>
</gene>
<name>A0A1G7GAT8_RHOCA</name>
<evidence type="ECO:0000256" key="3">
    <source>
        <dbReference type="ARBA" id="ARBA00012438"/>
    </source>
</evidence>
<dbReference type="GO" id="GO:0005524">
    <property type="term" value="F:ATP binding"/>
    <property type="evidence" value="ECO:0007669"/>
    <property type="project" value="UniProtKB-KW"/>
</dbReference>
<keyword evidence="9" id="KW-0812">Transmembrane</keyword>
<accession>A0A1G7GAT8</accession>
<evidence type="ECO:0000313" key="13">
    <source>
        <dbReference type="Proteomes" id="UP000183812"/>
    </source>
</evidence>
<proteinExistence type="predicted"/>
<dbReference type="PROSITE" id="PS50109">
    <property type="entry name" value="HIS_KIN"/>
    <property type="match status" value="1"/>
</dbReference>
<comment type="subcellular location">
    <subcellularLocation>
        <location evidence="2">Membrane</location>
    </subcellularLocation>
</comment>
<dbReference type="InterPro" id="IPR007892">
    <property type="entry name" value="CHASE4"/>
</dbReference>
<comment type="catalytic activity">
    <reaction evidence="1">
        <text>ATP + protein L-histidine = ADP + protein N-phospho-L-histidine.</text>
        <dbReference type="EC" id="2.7.13.3"/>
    </reaction>
</comment>
<keyword evidence="8" id="KW-0067">ATP-binding</keyword>
<keyword evidence="9" id="KW-0472">Membrane</keyword>
<reference evidence="12 13" key="1">
    <citation type="submission" date="2016-10" db="EMBL/GenBank/DDBJ databases">
        <authorList>
            <person name="de Groot N.N."/>
        </authorList>
    </citation>
    <scope>NUCLEOTIDE SEQUENCE [LARGE SCALE GENOMIC DNA]</scope>
    <source>
        <strain evidence="13">DSM 938 / 37b4</strain>
    </source>
</reference>
<evidence type="ECO:0000256" key="6">
    <source>
        <dbReference type="ARBA" id="ARBA00022741"/>
    </source>
</evidence>
<dbReference type="InterPro" id="IPR003660">
    <property type="entry name" value="HAMP_dom"/>
</dbReference>
<dbReference type="AlphaFoldDB" id="A0A1G7GAT8"/>
<evidence type="ECO:0000259" key="10">
    <source>
        <dbReference type="PROSITE" id="PS50109"/>
    </source>
</evidence>
<keyword evidence="9" id="KW-1133">Transmembrane helix</keyword>
<dbReference type="EMBL" id="FNAY01000004">
    <property type="protein sequence ID" value="SDE85242.1"/>
    <property type="molecule type" value="Genomic_DNA"/>
</dbReference>
<dbReference type="PROSITE" id="PS50885">
    <property type="entry name" value="HAMP"/>
    <property type="match status" value="1"/>
</dbReference>
<dbReference type="EC" id="2.7.13.3" evidence="3"/>
<protein>
    <recommendedName>
        <fullName evidence="3">histidine kinase</fullName>
        <ecNumber evidence="3">2.7.13.3</ecNumber>
    </recommendedName>
</protein>
<dbReference type="GO" id="GO:0007165">
    <property type="term" value="P:signal transduction"/>
    <property type="evidence" value="ECO:0007669"/>
    <property type="project" value="InterPro"/>
</dbReference>
<dbReference type="PANTHER" id="PTHR44936:SF10">
    <property type="entry name" value="SENSOR PROTEIN RSTB"/>
    <property type="match status" value="1"/>
</dbReference>
<evidence type="ECO:0000259" key="11">
    <source>
        <dbReference type="PROSITE" id="PS50885"/>
    </source>
</evidence>
<keyword evidence="7 12" id="KW-0418">Kinase</keyword>
<feature type="transmembrane region" description="Helical" evidence="9">
    <location>
        <begin position="12"/>
        <end position="40"/>
    </location>
</feature>
<dbReference type="SMART" id="SM00387">
    <property type="entry name" value="HATPase_c"/>
    <property type="match status" value="1"/>
</dbReference>
<evidence type="ECO:0000256" key="1">
    <source>
        <dbReference type="ARBA" id="ARBA00000085"/>
    </source>
</evidence>
<organism evidence="12 13">
    <name type="scientific">Rhodobacter capsulatus</name>
    <name type="common">Rhodopseudomonas capsulata</name>
    <dbReference type="NCBI Taxonomy" id="1061"/>
    <lineage>
        <taxon>Bacteria</taxon>
        <taxon>Pseudomonadati</taxon>
        <taxon>Pseudomonadota</taxon>
        <taxon>Alphaproteobacteria</taxon>
        <taxon>Rhodobacterales</taxon>
        <taxon>Rhodobacter group</taxon>
        <taxon>Rhodobacter</taxon>
    </lineage>
</organism>
<dbReference type="RefSeq" id="WP_074553166.1">
    <property type="nucleotide sequence ID" value="NZ_CP119563.1"/>
</dbReference>
<sequence length="623" mass="66272">MRLRLPVPRAKSLRAALIFELTAIGISAAALFAVVLGVMIQSSFGALENAEIGRDVDRARAALSAGLVANEAHVLDWGLWDETFFYLRAFDRAYEDRNINAISFVNAEISCAAFLRLDRSAQRAFCFDPETGAPDPDLATAVLADVDAMALQPSRDGKTASAGYWQQGGRLYAVASAPVRRSNGAGTPEGVLVFLHLIEAASLSQSLQVPVRLDFSDFSTVPVVVGADDLVDVAVPVAMGAGPPVAMLRFQLPRLVLAAGERLRDLTVVALLGLLAALMALLGRRLSTQVLAPILAFREHVVRIRHAGELVPFEGPPRADEIGALHRDFNEMAAELEALRLSHAAQSFALGREQNATGLLHNLRNSLSPVRVILADLNRHLLPDLPPEAGRARQELADPQTAADRRERLVAYLDALDAERDQRGAEARALLQEAGRCLTEALEAMRAPRDPARVNRDEACDLTRALGRAATAARFVEGPKIDLSIDCPPGLQVRGNRVLLAQILENLVVNATEAIAASGRAQGRIAIGVTLSEDGARCRVTLADDGDGFDAATGARLFERGFSTRTDKHGGLGLHWCANTLSALGGAVTLTSPGKGLGAVACLDLPLNLPLTGASAGRLRPAG</sequence>
<dbReference type="SUPFAM" id="SSF55874">
    <property type="entry name" value="ATPase domain of HSP90 chaperone/DNA topoisomerase II/histidine kinase"/>
    <property type="match status" value="1"/>
</dbReference>
<dbReference type="Pfam" id="PF05228">
    <property type="entry name" value="CHASE4"/>
    <property type="match status" value="1"/>
</dbReference>
<feature type="domain" description="Histidine kinase" evidence="10">
    <location>
        <begin position="358"/>
        <end position="609"/>
    </location>
</feature>
<keyword evidence="5" id="KW-0808">Transferase</keyword>
<dbReference type="GO" id="GO:0004673">
    <property type="term" value="F:protein histidine kinase activity"/>
    <property type="evidence" value="ECO:0007669"/>
    <property type="project" value="UniProtKB-EC"/>
</dbReference>
<evidence type="ECO:0000256" key="8">
    <source>
        <dbReference type="ARBA" id="ARBA00022840"/>
    </source>
</evidence>
<dbReference type="SMART" id="SM00304">
    <property type="entry name" value="HAMP"/>
    <property type="match status" value="1"/>
</dbReference>
<dbReference type="InterPro" id="IPR050980">
    <property type="entry name" value="2C_sensor_his_kinase"/>
</dbReference>
<dbReference type="Proteomes" id="UP000183812">
    <property type="component" value="Unassembled WGS sequence"/>
</dbReference>
<dbReference type="Gene3D" id="6.10.340.10">
    <property type="match status" value="1"/>
</dbReference>
<dbReference type="Pfam" id="PF02518">
    <property type="entry name" value="HATPase_c"/>
    <property type="match status" value="1"/>
</dbReference>
<dbReference type="InterPro" id="IPR036890">
    <property type="entry name" value="HATPase_C_sf"/>
</dbReference>
<evidence type="ECO:0000256" key="7">
    <source>
        <dbReference type="ARBA" id="ARBA00022777"/>
    </source>
</evidence>
<dbReference type="GO" id="GO:0016020">
    <property type="term" value="C:membrane"/>
    <property type="evidence" value="ECO:0007669"/>
    <property type="project" value="UniProtKB-SubCell"/>
</dbReference>
<keyword evidence="6" id="KW-0547">Nucleotide-binding</keyword>
<evidence type="ECO:0000256" key="5">
    <source>
        <dbReference type="ARBA" id="ARBA00022679"/>
    </source>
</evidence>
<keyword evidence="4" id="KW-0597">Phosphoprotein</keyword>
<dbReference type="Gene3D" id="3.30.565.10">
    <property type="entry name" value="Histidine kinase-like ATPase, C-terminal domain"/>
    <property type="match status" value="1"/>
</dbReference>
<dbReference type="InterPro" id="IPR005467">
    <property type="entry name" value="His_kinase_dom"/>
</dbReference>
<dbReference type="InterPro" id="IPR003594">
    <property type="entry name" value="HATPase_dom"/>
</dbReference>